<keyword evidence="4 6" id="KW-0521">NADP</keyword>
<dbReference type="RefSeq" id="WP_107931963.1">
    <property type="nucleotide sequence ID" value="NZ_PYWJ01000001.1"/>
</dbReference>
<comment type="catalytic activity">
    <reaction evidence="6">
        <text>2 reduced [2Fe-2S]-[ferredoxin] + NADP(+) + H(+) = 2 oxidized [2Fe-2S]-[ferredoxin] + NADPH</text>
        <dbReference type="Rhea" id="RHEA:20125"/>
        <dbReference type="Rhea" id="RHEA-COMP:10000"/>
        <dbReference type="Rhea" id="RHEA-COMP:10001"/>
        <dbReference type="ChEBI" id="CHEBI:15378"/>
        <dbReference type="ChEBI" id="CHEBI:33737"/>
        <dbReference type="ChEBI" id="CHEBI:33738"/>
        <dbReference type="ChEBI" id="CHEBI:57783"/>
        <dbReference type="ChEBI" id="CHEBI:58349"/>
        <dbReference type="EC" id="1.18.1.2"/>
    </reaction>
</comment>
<gene>
    <name evidence="9" type="ORF">BJ095_10281</name>
</gene>
<keyword evidence="10" id="KW-1185">Reference proteome</keyword>
<dbReference type="OrthoDB" id="9806179at2"/>
<keyword evidence="7" id="KW-0472">Membrane</keyword>
<keyword evidence="7" id="KW-0812">Transmembrane</keyword>
<evidence type="ECO:0000256" key="7">
    <source>
        <dbReference type="SAM" id="Phobius"/>
    </source>
</evidence>
<dbReference type="Pfam" id="PF07992">
    <property type="entry name" value="Pyr_redox_2"/>
    <property type="match status" value="1"/>
</dbReference>
<evidence type="ECO:0000256" key="4">
    <source>
        <dbReference type="ARBA" id="ARBA00022857"/>
    </source>
</evidence>
<feature type="domain" description="FAD/NAD(P)-binding" evidence="8">
    <location>
        <begin position="8"/>
        <end position="300"/>
    </location>
</feature>
<evidence type="ECO:0000313" key="10">
    <source>
        <dbReference type="Proteomes" id="UP000247416"/>
    </source>
</evidence>
<evidence type="ECO:0000256" key="5">
    <source>
        <dbReference type="ARBA" id="ARBA00023002"/>
    </source>
</evidence>
<dbReference type="EC" id="1.18.1.2" evidence="6"/>
<feature type="transmembrane region" description="Helical" evidence="7">
    <location>
        <begin position="7"/>
        <end position="28"/>
    </location>
</feature>
<dbReference type="InterPro" id="IPR022890">
    <property type="entry name" value="Fd--NADP_Rdtase_type_2"/>
</dbReference>
<dbReference type="Gene3D" id="3.50.50.60">
    <property type="entry name" value="FAD/NAD(P)-binding domain"/>
    <property type="match status" value="2"/>
</dbReference>
<dbReference type="InterPro" id="IPR050097">
    <property type="entry name" value="Ferredoxin-NADP_redctase_2"/>
</dbReference>
<accession>A0A318TTY4</accession>
<feature type="binding site" evidence="6">
    <location>
        <position position="124"/>
    </location>
    <ligand>
        <name>FAD</name>
        <dbReference type="ChEBI" id="CHEBI:57692"/>
    </ligand>
</feature>
<evidence type="ECO:0000259" key="8">
    <source>
        <dbReference type="Pfam" id="PF07992"/>
    </source>
</evidence>
<evidence type="ECO:0000256" key="6">
    <source>
        <dbReference type="HAMAP-Rule" id="MF_01685"/>
    </source>
</evidence>
<comment type="caution">
    <text evidence="9">The sequence shown here is derived from an EMBL/GenBank/DDBJ whole genome shotgun (WGS) entry which is preliminary data.</text>
</comment>
<comment type="similarity">
    <text evidence="6">Belongs to the ferredoxin--NADP reductase type 2 family.</text>
</comment>
<evidence type="ECO:0000313" key="9">
    <source>
        <dbReference type="EMBL" id="PYF08316.1"/>
    </source>
</evidence>
<comment type="caution">
    <text evidence="6">Lacks conserved residue(s) required for the propagation of feature annotation.</text>
</comment>
<dbReference type="GO" id="GO:0050661">
    <property type="term" value="F:NADP binding"/>
    <property type="evidence" value="ECO:0007669"/>
    <property type="project" value="UniProtKB-UniRule"/>
</dbReference>
<proteinExistence type="inferred from homology"/>
<comment type="subunit">
    <text evidence="1 6">Homodimer.</text>
</comment>
<evidence type="ECO:0000256" key="2">
    <source>
        <dbReference type="ARBA" id="ARBA00022630"/>
    </source>
</evidence>
<name>A0A318TTY4_9BACL</name>
<dbReference type="PANTHER" id="PTHR48105">
    <property type="entry name" value="THIOREDOXIN REDUCTASE 1-RELATED-RELATED"/>
    <property type="match status" value="1"/>
</dbReference>
<dbReference type="EMBL" id="QJTJ01000002">
    <property type="protein sequence ID" value="PYF08316.1"/>
    <property type="molecule type" value="Genomic_DNA"/>
</dbReference>
<feature type="binding site" evidence="6">
    <location>
        <position position="327"/>
    </location>
    <ligand>
        <name>FAD</name>
        <dbReference type="ChEBI" id="CHEBI:57692"/>
    </ligand>
</feature>
<dbReference type="HAMAP" id="MF_01685">
    <property type="entry name" value="FENR2"/>
    <property type="match status" value="1"/>
</dbReference>
<dbReference type="PRINTS" id="PR00469">
    <property type="entry name" value="PNDRDTASEII"/>
</dbReference>
<dbReference type="GO" id="GO:0004324">
    <property type="term" value="F:ferredoxin-NADP+ reductase activity"/>
    <property type="evidence" value="ECO:0007669"/>
    <property type="project" value="UniProtKB-UniRule"/>
</dbReference>
<feature type="binding site" evidence="6">
    <location>
        <position position="286"/>
    </location>
    <ligand>
        <name>FAD</name>
        <dbReference type="ChEBI" id="CHEBI:57692"/>
    </ligand>
</feature>
<feature type="binding site" evidence="6">
    <location>
        <position position="50"/>
    </location>
    <ligand>
        <name>FAD</name>
        <dbReference type="ChEBI" id="CHEBI:57692"/>
    </ligand>
</feature>
<dbReference type="InterPro" id="IPR036188">
    <property type="entry name" value="FAD/NAD-bd_sf"/>
</dbReference>
<reference evidence="9 10" key="1">
    <citation type="submission" date="2018-06" db="EMBL/GenBank/DDBJ databases">
        <title>Genomic Encyclopedia of Archaeal and Bacterial Type Strains, Phase II (KMG-II): from individual species to whole genera.</title>
        <authorList>
            <person name="Goeker M."/>
        </authorList>
    </citation>
    <scope>NUCLEOTIDE SEQUENCE [LARGE SCALE GENOMIC DNA]</scope>
    <source>
        <strain evidence="9 10">KACC 16626</strain>
    </source>
</reference>
<comment type="cofactor">
    <cofactor evidence="6">
        <name>FAD</name>
        <dbReference type="ChEBI" id="CHEBI:57692"/>
    </cofactor>
    <text evidence="6">Binds 1 FAD per subunit.</text>
</comment>
<evidence type="ECO:0000256" key="1">
    <source>
        <dbReference type="ARBA" id="ARBA00011738"/>
    </source>
</evidence>
<protein>
    <recommendedName>
        <fullName evidence="6">Ferredoxin--NADP reductase</fullName>
        <shortName evidence="6">FNR</shortName>
        <shortName evidence="6">Fd-NADP(+) reductase</shortName>
        <ecNumber evidence="6">1.18.1.2</ecNumber>
    </recommendedName>
</protein>
<organism evidence="9 10">
    <name type="scientific">Ureibacillus chungkukjangi</name>
    <dbReference type="NCBI Taxonomy" id="1202712"/>
    <lineage>
        <taxon>Bacteria</taxon>
        <taxon>Bacillati</taxon>
        <taxon>Bacillota</taxon>
        <taxon>Bacilli</taxon>
        <taxon>Bacillales</taxon>
        <taxon>Caryophanaceae</taxon>
        <taxon>Ureibacillus</taxon>
    </lineage>
</organism>
<keyword evidence="3 6" id="KW-0274">FAD</keyword>
<dbReference type="PRINTS" id="PR00368">
    <property type="entry name" value="FADPNR"/>
</dbReference>
<dbReference type="AlphaFoldDB" id="A0A318TTY4"/>
<dbReference type="GO" id="GO:0050660">
    <property type="term" value="F:flavin adenine dinucleotide binding"/>
    <property type="evidence" value="ECO:0007669"/>
    <property type="project" value="UniProtKB-UniRule"/>
</dbReference>
<feature type="binding site" evidence="6">
    <location>
        <position position="90"/>
    </location>
    <ligand>
        <name>FAD</name>
        <dbReference type="ChEBI" id="CHEBI:57692"/>
    </ligand>
</feature>
<dbReference type="InterPro" id="IPR023753">
    <property type="entry name" value="FAD/NAD-binding_dom"/>
</dbReference>
<sequence>MKTDEKIYDVTIVGGGPVGLFTAFYAGMRNLSVKIIESLPQLGGRPSVIYPEKYIYDVAAFPKVRAKQLIDNLVEQLGLFEQTFVLEQTIQGYEKLENGVLKLTTDKEIHMTKTLIIAAGLGAFQPRKLSIDNAENFEGKSLHYFINDMSLFKGKKVIVLGGGDSAVDWALMLEPIAESVTIIHRRDKFTAHEHSVEQLKKSSVQIKTPLVPTELLGEDGKLQKVIFKNGETGEFETLESDELVVNYGFTSSLGALNDWGLDMSKISINVSSKMETNLEGIYAVGDVCDYEGKVKLIATGFGEATIAINAAKHYIDPSTRAHVPHSSDMFNGK</sequence>
<keyword evidence="2 6" id="KW-0285">Flavoprotein</keyword>
<keyword evidence="5 6" id="KW-0560">Oxidoreductase</keyword>
<feature type="binding site" evidence="6">
    <location>
        <position position="37"/>
    </location>
    <ligand>
        <name>FAD</name>
        <dbReference type="ChEBI" id="CHEBI:57692"/>
    </ligand>
</feature>
<evidence type="ECO:0000256" key="3">
    <source>
        <dbReference type="ARBA" id="ARBA00022827"/>
    </source>
</evidence>
<dbReference type="Proteomes" id="UP000247416">
    <property type="component" value="Unassembled WGS sequence"/>
</dbReference>
<dbReference type="SUPFAM" id="SSF51905">
    <property type="entry name" value="FAD/NAD(P)-binding domain"/>
    <property type="match status" value="1"/>
</dbReference>
<keyword evidence="7" id="KW-1133">Transmembrane helix</keyword>